<evidence type="ECO:0000313" key="2">
    <source>
        <dbReference type="Proteomes" id="UP000056252"/>
    </source>
</evidence>
<dbReference type="AlphaFoldDB" id="A0A0S2KLL8"/>
<dbReference type="KEGG" id="peo:AS203_08840"/>
<dbReference type="STRING" id="76123.AS203_08840"/>
<protein>
    <submittedName>
        <fullName evidence="1">Uncharacterized protein</fullName>
    </submittedName>
</protein>
<dbReference type="Proteomes" id="UP000056252">
    <property type="component" value="Chromosome"/>
</dbReference>
<dbReference type="eggNOG" id="COG0443">
    <property type="taxonomic scope" value="Bacteria"/>
</dbReference>
<name>A0A0S2KLL8_9BACT</name>
<sequence length="1159" mass="132565">MSKILSYNNKTTGEGWIPLNNQYSADEIEMISDPNGGLSQRPRTAIPSPFAQMDLVKNAFKRLAMHANLQGEAMDEKLVANALDVAQLFFNYEELNNQVRIVEWNRATDLQSLQNDIQHRLLGDTVAMFLEQDKEAFNFDKMDRLYFLVYGNQVLGCTSPVTLFMASPNAKEGMYQIPVEQNVNLFDLWRPLYMRNEKFVKYVYALFTAYPELKKYCGEVNAYLITNFRLLDLALQNEILTNIGNPDAVDMANVERAKDFLRVTYSPMDEGVQALGVPFYRTRPEDTRRMIADSDFVIVPSRDVQERLPLILQNHLNAPQTDAFRYITDTWDDSIVIKPEDYELPPEKRVLPATTHQYPWLTADDFFQPSLIKLDYTVDRDCFFDGNLSVGSRETDNCDFILPLKPLFFKYFNVEDLWGTIGGRPKFELIHTGSGAAETVQAILRIPVQKQGSFITLERTYVVAHNVDLTYDVRNDRGFFITVPFALSVFPFVHTEGLKQYNVQLVDRALGMLENYQLSLDFYKNGFLNRVADNDVVMRNRSLKSEKRVGSAYYKLTSDFDYINVTLQDERGNRVAEGAVCPRWHDYVPGHDAFTFAVDFGTTNTHVECMRSDNMPEPLKVSSTARDRLLATLYNGESILYDVIMKQEFLPKNIGEDYGFPQRTVLSECDRLDAENVDYIVALGDADIPFIYEKESVGYGNRIVPNLKWSTEIANSKRVRAYLTELALLMRTTVLLETGDLAKTRLVWFYPLSMKVGNVRKMGEMWAKTFNEVFGVPATENNLIQMPESVAPYYFYKSSSTFRGSASTVASIDIGGGSSDVVVFESNAQQPTILTSFRFAANVLFGDGFSEVPHGDTNPMLCRYVDYFKRLFDGDDDKYGELNGILDDITAKRKSEDINAFLFSVIANKVVAGNDVFSYNLRLNEDGTRKIIFLYFYVTLIYYVATMMKGRRLSKPRSVMFSGTGSKILDIVGSQRDLDLISQAVFERVYGEKYDTDGFSVVMEKNEPKQITCRGALMQVRDNTGCDNVAVLNRLMDDFDNPLKCNYSMIDKEHLTYDDMDNAEVRSAIVTRVKAFNHFFITLCEDIRVVDRFLVDNKALQKFKELVDKDLEHHLINGWNFINKNQEDKNGSDPIEDTVFFYPIIGSIRDNLIENLKEE</sequence>
<dbReference type="OrthoDB" id="1028138at2"/>
<organism evidence="1 2">
    <name type="scientific">Hoylesella enoeca</name>
    <dbReference type="NCBI Taxonomy" id="76123"/>
    <lineage>
        <taxon>Bacteria</taxon>
        <taxon>Pseudomonadati</taxon>
        <taxon>Bacteroidota</taxon>
        <taxon>Bacteroidia</taxon>
        <taxon>Bacteroidales</taxon>
        <taxon>Prevotellaceae</taxon>
        <taxon>Hoylesella</taxon>
    </lineage>
</organism>
<dbReference type="RefSeq" id="WP_025066342.1">
    <property type="nucleotide sequence ID" value="NZ_CP013195.1"/>
</dbReference>
<reference evidence="2" key="1">
    <citation type="submission" date="2015-11" db="EMBL/GenBank/DDBJ databases">
        <authorList>
            <person name="Holder M.E."/>
            <person name="Ajami N.J."/>
            <person name="Petrosino J.F."/>
        </authorList>
    </citation>
    <scope>NUCLEOTIDE SEQUENCE [LARGE SCALE GENOMIC DNA]</scope>
    <source>
        <strain evidence="2">F0113</strain>
    </source>
</reference>
<proteinExistence type="predicted"/>
<evidence type="ECO:0000313" key="1">
    <source>
        <dbReference type="EMBL" id="ALO49180.1"/>
    </source>
</evidence>
<keyword evidence="2" id="KW-1185">Reference proteome</keyword>
<dbReference type="EMBL" id="CP013195">
    <property type="protein sequence ID" value="ALO49180.1"/>
    <property type="molecule type" value="Genomic_DNA"/>
</dbReference>
<gene>
    <name evidence="1" type="ORF">AS203_08840</name>
</gene>
<accession>A0A0S2KLL8</accession>